<evidence type="ECO:0000259" key="8">
    <source>
        <dbReference type="Pfam" id="PF02608"/>
    </source>
</evidence>
<dbReference type="PANTHER" id="PTHR34296">
    <property type="entry name" value="TRANSCRIPTIONAL ACTIVATOR PROTEIN MED"/>
    <property type="match status" value="1"/>
</dbReference>
<sequence length="387" mass="41395">MKKFLALFLTLVLLAGLTACKAADAADPAQEQNTVTAPTNDATFVYQPDDPTQIPAGGQTIALVTGPSGTENGADAMLWQGVQTFANTYGYTADTYAAAGNTADDAETALRAAAESGARLVVCQGEAAGEALYRIQDNYPDVHYLLFDDEPHNADYSAYKTAELVHCVLFQEEQAGYLAGYAVVTEGYTALGFIGTREVPGIVRYATGFLQGAEAAAELQGEDVTLQTWFTDTDENSDAITQRMVDWYNNGTALIVVSGGNLYEGAVSAVNQTGGKAVTTDVDNTALSGRVLASAVKCYNAAVQRELYSFFTNGSWDTQGAGQTEKVGYTTGAVALEAGAPWRFDTFTQDDYRKLYEDLRTSVRKVDAYADLDTLPDTPNVTVNRTM</sequence>
<keyword evidence="3" id="KW-1003">Cell membrane</keyword>
<comment type="similarity">
    <text evidence="2">Belongs to the BMP lipoprotein family.</text>
</comment>
<dbReference type="PROSITE" id="PS51257">
    <property type="entry name" value="PROKAR_LIPOPROTEIN"/>
    <property type="match status" value="1"/>
</dbReference>
<feature type="domain" description="ABC transporter substrate-binding protein PnrA-like" evidence="8">
    <location>
        <begin position="73"/>
        <end position="337"/>
    </location>
</feature>
<keyword evidence="5" id="KW-0472">Membrane</keyword>
<dbReference type="Proteomes" id="UP000759273">
    <property type="component" value="Unassembled WGS sequence"/>
</dbReference>
<gene>
    <name evidence="9" type="ORF">KHY36_00845</name>
</gene>
<evidence type="ECO:0000256" key="1">
    <source>
        <dbReference type="ARBA" id="ARBA00004193"/>
    </source>
</evidence>
<evidence type="ECO:0000256" key="2">
    <source>
        <dbReference type="ARBA" id="ARBA00008610"/>
    </source>
</evidence>
<dbReference type="SUPFAM" id="SSF53822">
    <property type="entry name" value="Periplasmic binding protein-like I"/>
    <property type="match status" value="1"/>
</dbReference>
<dbReference type="PANTHER" id="PTHR34296:SF2">
    <property type="entry name" value="ABC TRANSPORTER GUANOSINE-BINDING PROTEIN NUPN"/>
    <property type="match status" value="1"/>
</dbReference>
<dbReference type="InterPro" id="IPR028082">
    <property type="entry name" value="Peripla_BP_I"/>
</dbReference>
<evidence type="ECO:0000256" key="6">
    <source>
        <dbReference type="ARBA" id="ARBA00023288"/>
    </source>
</evidence>
<dbReference type="InterPro" id="IPR050957">
    <property type="entry name" value="BMP_lipoprotein"/>
</dbReference>
<accession>A0A943D7L6</accession>
<name>A0A943D7L6_9FIRM</name>
<evidence type="ECO:0000256" key="3">
    <source>
        <dbReference type="ARBA" id="ARBA00022475"/>
    </source>
</evidence>
<evidence type="ECO:0000313" key="10">
    <source>
        <dbReference type="Proteomes" id="UP000759273"/>
    </source>
</evidence>
<organism evidence="9 10">
    <name type="scientific">Subdoligranulum variabile</name>
    <dbReference type="NCBI Taxonomy" id="214851"/>
    <lineage>
        <taxon>Bacteria</taxon>
        <taxon>Bacillati</taxon>
        <taxon>Bacillota</taxon>
        <taxon>Clostridia</taxon>
        <taxon>Eubacteriales</taxon>
        <taxon>Oscillospiraceae</taxon>
        <taxon>Subdoligranulum</taxon>
    </lineage>
</organism>
<protein>
    <submittedName>
        <fullName evidence="9">BMP family ABC transporter substrate-binding protein</fullName>
    </submittedName>
</protein>
<evidence type="ECO:0000256" key="4">
    <source>
        <dbReference type="ARBA" id="ARBA00022729"/>
    </source>
</evidence>
<feature type="chain" id="PRO_5036799788" evidence="7">
    <location>
        <begin position="26"/>
        <end position="387"/>
    </location>
</feature>
<feature type="signal peptide" evidence="7">
    <location>
        <begin position="1"/>
        <end position="25"/>
    </location>
</feature>
<comment type="caution">
    <text evidence="9">The sequence shown here is derived from an EMBL/GenBank/DDBJ whole genome shotgun (WGS) entry which is preliminary data.</text>
</comment>
<dbReference type="Gene3D" id="3.40.50.2300">
    <property type="match status" value="2"/>
</dbReference>
<evidence type="ECO:0000313" key="9">
    <source>
        <dbReference type="EMBL" id="MBS5331061.1"/>
    </source>
</evidence>
<comment type="subcellular location">
    <subcellularLocation>
        <location evidence="1">Cell membrane</location>
        <topology evidence="1">Lipid-anchor</topology>
    </subcellularLocation>
</comment>
<reference evidence="9" key="1">
    <citation type="submission" date="2021-02" db="EMBL/GenBank/DDBJ databases">
        <title>Infant gut strain persistence is associated with maternal origin, phylogeny, and functional potential including surface adhesion and iron acquisition.</title>
        <authorList>
            <person name="Lou Y.C."/>
        </authorList>
    </citation>
    <scope>NUCLEOTIDE SEQUENCE</scope>
    <source>
        <strain evidence="9">L3_101_000M1_dasL3_101_000M1_concoct_87</strain>
    </source>
</reference>
<proteinExistence type="inferred from homology"/>
<dbReference type="GO" id="GO:0005886">
    <property type="term" value="C:plasma membrane"/>
    <property type="evidence" value="ECO:0007669"/>
    <property type="project" value="UniProtKB-SubCell"/>
</dbReference>
<dbReference type="InterPro" id="IPR003760">
    <property type="entry name" value="PnrA-like"/>
</dbReference>
<keyword evidence="4 7" id="KW-0732">Signal</keyword>
<dbReference type="EMBL" id="JAGZGG010000001">
    <property type="protein sequence ID" value="MBS5331061.1"/>
    <property type="molecule type" value="Genomic_DNA"/>
</dbReference>
<keyword evidence="6" id="KW-0449">Lipoprotein</keyword>
<dbReference type="Pfam" id="PF02608">
    <property type="entry name" value="Bmp"/>
    <property type="match status" value="1"/>
</dbReference>
<dbReference type="AlphaFoldDB" id="A0A943D7L6"/>
<evidence type="ECO:0000256" key="5">
    <source>
        <dbReference type="ARBA" id="ARBA00023136"/>
    </source>
</evidence>
<evidence type="ECO:0000256" key="7">
    <source>
        <dbReference type="SAM" id="SignalP"/>
    </source>
</evidence>